<proteinExistence type="predicted"/>
<reference evidence="2" key="2">
    <citation type="journal article" date="2010" name="PLoS Genet.">
        <title>Structure, function, and evolution of the Thiomonas spp. genome.</title>
        <authorList>
            <person name="Arsene-Ploetze F."/>
            <person name="Koechler S."/>
            <person name="Marchal M."/>
            <person name="Coppee J.Y."/>
            <person name="Chandler M."/>
            <person name="Bonnefoy V."/>
            <person name="Brochier-Armanet C."/>
            <person name="Barakat M."/>
            <person name="Barbe V."/>
            <person name="Battaglia-Brunet F."/>
            <person name="Bruneel O."/>
            <person name="Bryan C.G."/>
            <person name="Cleiss-Arnold J."/>
            <person name="Cruveiller S."/>
            <person name="Erhardt M."/>
            <person name="Heinrich-Salmeron A."/>
            <person name="Hommais F."/>
            <person name="Joulian C."/>
            <person name="Krin E."/>
            <person name="Lieutaud A."/>
            <person name="Lievremont D."/>
            <person name="Michel C."/>
            <person name="Muller D."/>
            <person name="Ortet P."/>
            <person name="Proux C."/>
            <person name="Siguier P."/>
            <person name="Roche D."/>
            <person name="Rouy Z."/>
            <person name="Salvignol G."/>
            <person name="Slyemi D."/>
            <person name="Talla E."/>
            <person name="Weiss S."/>
            <person name="Weissenbach J."/>
            <person name="Medigue C."/>
            <person name="Bertin P.N."/>
        </authorList>
    </citation>
    <scope>NUCLEOTIDE SEQUENCE [LARGE SCALE GENOMIC DNA]</scope>
    <source>
        <strain evidence="2">DSM 22701 / CIP 110005 / 3As</strain>
    </source>
</reference>
<dbReference type="AlphaFoldDB" id="D6CN69"/>
<protein>
    <submittedName>
        <fullName evidence="1">Uncharacterized protein</fullName>
    </submittedName>
</protein>
<evidence type="ECO:0000313" key="1">
    <source>
        <dbReference type="EMBL" id="CAZ89997.1"/>
    </source>
</evidence>
<reference key="1">
    <citation type="submission" date="2009-07" db="EMBL/GenBank/DDBJ databases">
        <authorList>
            <person name="Genoscope - CEA"/>
        </authorList>
    </citation>
    <scope>NUCLEOTIDE SEQUENCE</scope>
    <source>
        <strain>3As</strain>
    </source>
</reference>
<sequence>MINTHFFKRVSARIGLQGLQLPSVGNRTQSRTRRLECSCAFRCLYTSRAMT</sequence>
<evidence type="ECO:0000313" key="2">
    <source>
        <dbReference type="Proteomes" id="UP000002372"/>
    </source>
</evidence>
<dbReference type="HOGENOM" id="CLU_3104923_0_0_4"/>
<dbReference type="Proteomes" id="UP000002372">
    <property type="component" value="Chromosome"/>
</dbReference>
<dbReference type="KEGG" id="thi:THI_3402"/>
<name>D6CN69_THIA3</name>
<gene>
    <name evidence="1" type="ordered locus">THI_3402</name>
</gene>
<accession>D6CN69</accession>
<organism evidence="1 2">
    <name type="scientific">Thiomonas arsenitoxydans (strain DSM 22701 / CIP 110005 / 3As)</name>
    <dbReference type="NCBI Taxonomy" id="426114"/>
    <lineage>
        <taxon>Bacteria</taxon>
        <taxon>Pseudomonadati</taxon>
        <taxon>Pseudomonadota</taxon>
        <taxon>Betaproteobacteria</taxon>
        <taxon>Burkholderiales</taxon>
        <taxon>Thiomonas</taxon>
    </lineage>
</organism>
<dbReference type="EMBL" id="FP475956">
    <property type="protein sequence ID" value="CAZ89997.1"/>
    <property type="molecule type" value="Genomic_DNA"/>
</dbReference>